<comment type="caution">
    <text evidence="1">The sequence shown here is derived from an EMBL/GenBank/DDBJ whole genome shotgun (WGS) entry which is preliminary data.</text>
</comment>
<evidence type="ECO:0000313" key="2">
    <source>
        <dbReference type="Proteomes" id="UP001287356"/>
    </source>
</evidence>
<accession>A0AAE0N5N2</accession>
<gene>
    <name evidence="1" type="ORF">B0T24DRAFT_306498</name>
</gene>
<reference evidence="1" key="1">
    <citation type="journal article" date="2023" name="Mol. Phylogenet. Evol.">
        <title>Genome-scale phylogeny and comparative genomics of the fungal order Sordariales.</title>
        <authorList>
            <person name="Hensen N."/>
            <person name="Bonometti L."/>
            <person name="Westerberg I."/>
            <person name="Brannstrom I.O."/>
            <person name="Guillou S."/>
            <person name="Cros-Aarteil S."/>
            <person name="Calhoun S."/>
            <person name="Haridas S."/>
            <person name="Kuo A."/>
            <person name="Mondo S."/>
            <person name="Pangilinan J."/>
            <person name="Riley R."/>
            <person name="LaButti K."/>
            <person name="Andreopoulos B."/>
            <person name="Lipzen A."/>
            <person name="Chen C."/>
            <person name="Yan M."/>
            <person name="Daum C."/>
            <person name="Ng V."/>
            <person name="Clum A."/>
            <person name="Steindorff A."/>
            <person name="Ohm R.A."/>
            <person name="Martin F."/>
            <person name="Silar P."/>
            <person name="Natvig D.O."/>
            <person name="Lalanne C."/>
            <person name="Gautier V."/>
            <person name="Ament-Velasquez S.L."/>
            <person name="Kruys A."/>
            <person name="Hutchinson M.I."/>
            <person name="Powell A.J."/>
            <person name="Barry K."/>
            <person name="Miller A.N."/>
            <person name="Grigoriev I.V."/>
            <person name="Debuchy R."/>
            <person name="Gladieux P."/>
            <person name="Hiltunen Thoren M."/>
            <person name="Johannesson H."/>
        </authorList>
    </citation>
    <scope>NUCLEOTIDE SEQUENCE</scope>
    <source>
        <strain evidence="1">CBS 958.72</strain>
    </source>
</reference>
<sequence length="265" mass="29569">MGMLQGSNNCPTSVPRSFLRECCRTSKQSSDGQRLLCSTHTASLTWKCSPLMLAWNGRAKVVPVVHVHTCSKPGQCRSRLSAAWTGQLSIDLGCTWESVAMQQTWGCVGALEYVSRFSALVFHCSHQPSVAPASRPGCRLLCVFSNKLQLSSGWWCCCRLPPHLARRSWLVSCPARSEGAAGLWRKCANRSRGWDGFLSRNQPLQVPTVFLNVEVQAKSQRTRPPMQAECRETLEVPRLGRPSHPTFLPRQVLSLCLFLQRTNED</sequence>
<dbReference type="EMBL" id="JAULSN010000005">
    <property type="protein sequence ID" value="KAK3371175.1"/>
    <property type="molecule type" value="Genomic_DNA"/>
</dbReference>
<dbReference type="AlphaFoldDB" id="A0AAE0N5N2"/>
<proteinExistence type="predicted"/>
<reference evidence="1" key="2">
    <citation type="submission" date="2023-06" db="EMBL/GenBank/DDBJ databases">
        <authorList>
            <consortium name="Lawrence Berkeley National Laboratory"/>
            <person name="Haridas S."/>
            <person name="Hensen N."/>
            <person name="Bonometti L."/>
            <person name="Westerberg I."/>
            <person name="Brannstrom I.O."/>
            <person name="Guillou S."/>
            <person name="Cros-Aarteil S."/>
            <person name="Calhoun S."/>
            <person name="Kuo A."/>
            <person name="Mondo S."/>
            <person name="Pangilinan J."/>
            <person name="Riley R."/>
            <person name="Labutti K."/>
            <person name="Andreopoulos B."/>
            <person name="Lipzen A."/>
            <person name="Chen C."/>
            <person name="Yanf M."/>
            <person name="Daum C."/>
            <person name="Ng V."/>
            <person name="Clum A."/>
            <person name="Steindorff A."/>
            <person name="Ohm R."/>
            <person name="Martin F."/>
            <person name="Silar P."/>
            <person name="Natvig D."/>
            <person name="Lalanne C."/>
            <person name="Gautier V."/>
            <person name="Ament-Velasquez S.L."/>
            <person name="Kruys A."/>
            <person name="Hutchinson M.I."/>
            <person name="Powell A.J."/>
            <person name="Barry K."/>
            <person name="Miller A.N."/>
            <person name="Grigoriev I.V."/>
            <person name="Debuchy R."/>
            <person name="Gladieux P."/>
            <person name="Thoren M.H."/>
            <person name="Johannesson H."/>
        </authorList>
    </citation>
    <scope>NUCLEOTIDE SEQUENCE</scope>
    <source>
        <strain evidence="1">CBS 958.72</strain>
    </source>
</reference>
<organism evidence="1 2">
    <name type="scientific">Lasiosphaeria ovina</name>
    <dbReference type="NCBI Taxonomy" id="92902"/>
    <lineage>
        <taxon>Eukaryota</taxon>
        <taxon>Fungi</taxon>
        <taxon>Dikarya</taxon>
        <taxon>Ascomycota</taxon>
        <taxon>Pezizomycotina</taxon>
        <taxon>Sordariomycetes</taxon>
        <taxon>Sordariomycetidae</taxon>
        <taxon>Sordariales</taxon>
        <taxon>Lasiosphaeriaceae</taxon>
        <taxon>Lasiosphaeria</taxon>
    </lineage>
</organism>
<name>A0AAE0N5N2_9PEZI</name>
<dbReference type="Proteomes" id="UP001287356">
    <property type="component" value="Unassembled WGS sequence"/>
</dbReference>
<protein>
    <submittedName>
        <fullName evidence="1">Uncharacterized protein</fullName>
    </submittedName>
</protein>
<evidence type="ECO:0000313" key="1">
    <source>
        <dbReference type="EMBL" id="KAK3371175.1"/>
    </source>
</evidence>
<keyword evidence="2" id="KW-1185">Reference proteome</keyword>